<evidence type="ECO:0000313" key="1">
    <source>
        <dbReference type="EMBL" id="KAL0462374.1"/>
    </source>
</evidence>
<proteinExistence type="predicted"/>
<name>A0AAW2Y9H8_9LAMI</name>
<dbReference type="AlphaFoldDB" id="A0AAW2Y9H8"/>
<protein>
    <recommendedName>
        <fullName evidence="2">Reverse transcriptase</fullName>
    </recommendedName>
</protein>
<accession>A0AAW2Y9H8</accession>
<reference evidence="1" key="1">
    <citation type="submission" date="2020-06" db="EMBL/GenBank/DDBJ databases">
        <authorList>
            <person name="Li T."/>
            <person name="Hu X."/>
            <person name="Zhang T."/>
            <person name="Song X."/>
            <person name="Zhang H."/>
            <person name="Dai N."/>
            <person name="Sheng W."/>
            <person name="Hou X."/>
            <person name="Wei L."/>
        </authorList>
    </citation>
    <scope>NUCLEOTIDE SEQUENCE</scope>
    <source>
        <strain evidence="1">KEN1</strain>
        <tissue evidence="1">Leaf</tissue>
    </source>
</reference>
<dbReference type="EMBL" id="JACGWN010000001">
    <property type="protein sequence ID" value="KAL0462374.1"/>
    <property type="molecule type" value="Genomic_DNA"/>
</dbReference>
<sequence>MIRSLKDEYGVSHATSSAIQSLIQDYFRRIFTSTTPNPGVIDEYLTCLTSKVSAAANAELIRPHTADKVQRVLNQMHPLKSPGPSGMSPCFFQKFWNIVRRDTTSCVLNILNKGPFTLSLMLLTLFCCLNVPAQRRF</sequence>
<reference evidence="1" key="2">
    <citation type="journal article" date="2024" name="Plant">
        <title>Genomic evolution and insights into agronomic trait innovations of Sesamum species.</title>
        <authorList>
            <person name="Miao H."/>
            <person name="Wang L."/>
            <person name="Qu L."/>
            <person name="Liu H."/>
            <person name="Sun Y."/>
            <person name="Le M."/>
            <person name="Wang Q."/>
            <person name="Wei S."/>
            <person name="Zheng Y."/>
            <person name="Lin W."/>
            <person name="Duan Y."/>
            <person name="Cao H."/>
            <person name="Xiong S."/>
            <person name="Wang X."/>
            <person name="Wei L."/>
            <person name="Li C."/>
            <person name="Ma Q."/>
            <person name="Ju M."/>
            <person name="Zhao R."/>
            <person name="Li G."/>
            <person name="Mu C."/>
            <person name="Tian Q."/>
            <person name="Mei H."/>
            <person name="Zhang T."/>
            <person name="Gao T."/>
            <person name="Zhang H."/>
        </authorList>
    </citation>
    <scope>NUCLEOTIDE SEQUENCE</scope>
    <source>
        <strain evidence="1">KEN1</strain>
    </source>
</reference>
<organism evidence="1">
    <name type="scientific">Sesamum latifolium</name>
    <dbReference type="NCBI Taxonomy" id="2727402"/>
    <lineage>
        <taxon>Eukaryota</taxon>
        <taxon>Viridiplantae</taxon>
        <taxon>Streptophyta</taxon>
        <taxon>Embryophyta</taxon>
        <taxon>Tracheophyta</taxon>
        <taxon>Spermatophyta</taxon>
        <taxon>Magnoliopsida</taxon>
        <taxon>eudicotyledons</taxon>
        <taxon>Gunneridae</taxon>
        <taxon>Pentapetalae</taxon>
        <taxon>asterids</taxon>
        <taxon>lamiids</taxon>
        <taxon>Lamiales</taxon>
        <taxon>Pedaliaceae</taxon>
        <taxon>Sesamum</taxon>
    </lineage>
</organism>
<evidence type="ECO:0008006" key="2">
    <source>
        <dbReference type="Google" id="ProtNLM"/>
    </source>
</evidence>
<comment type="caution">
    <text evidence="1">The sequence shown here is derived from an EMBL/GenBank/DDBJ whole genome shotgun (WGS) entry which is preliminary data.</text>
</comment>
<gene>
    <name evidence="1" type="ORF">Slati_0125000</name>
</gene>